<feature type="compositionally biased region" description="Basic and acidic residues" evidence="1">
    <location>
        <begin position="18"/>
        <end position="30"/>
    </location>
</feature>
<keyword evidence="4" id="KW-1185">Reference proteome</keyword>
<dbReference type="RefSeq" id="WP_146586321.1">
    <property type="nucleotide sequence ID" value="NZ_SJPO01000004.1"/>
</dbReference>
<dbReference type="PROSITE" id="PS50818">
    <property type="entry name" value="INTEIN_C_TER"/>
    <property type="match status" value="1"/>
</dbReference>
<dbReference type="InterPro" id="IPR003587">
    <property type="entry name" value="Hint_dom_N"/>
</dbReference>
<name>A0A5C5YQR9_9BACT</name>
<dbReference type="Pfam" id="PF07591">
    <property type="entry name" value="PT-HINT"/>
    <property type="match status" value="1"/>
</dbReference>
<dbReference type="OrthoDB" id="291409at2"/>
<dbReference type="SMART" id="SM00306">
    <property type="entry name" value="HintN"/>
    <property type="match status" value="1"/>
</dbReference>
<dbReference type="EMBL" id="SJPO01000004">
    <property type="protein sequence ID" value="TWT77302.1"/>
    <property type="molecule type" value="Genomic_DNA"/>
</dbReference>
<protein>
    <recommendedName>
        <fullName evidence="2">Hint domain-containing protein</fullName>
    </recommendedName>
</protein>
<evidence type="ECO:0000313" key="3">
    <source>
        <dbReference type="EMBL" id="TWT77302.1"/>
    </source>
</evidence>
<accession>A0A5C5YQR9</accession>
<dbReference type="InterPro" id="IPR030934">
    <property type="entry name" value="Intein_C"/>
</dbReference>
<dbReference type="InterPro" id="IPR006141">
    <property type="entry name" value="Intein_N"/>
</dbReference>
<feature type="region of interest" description="Disordered" evidence="1">
    <location>
        <begin position="1"/>
        <end position="30"/>
    </location>
</feature>
<evidence type="ECO:0000259" key="2">
    <source>
        <dbReference type="SMART" id="SM00306"/>
    </source>
</evidence>
<comment type="caution">
    <text evidence="3">The sequence shown here is derived from an EMBL/GenBank/DDBJ whole genome shotgun (WGS) entry which is preliminary data.</text>
</comment>
<dbReference type="Gene3D" id="2.170.16.10">
    <property type="entry name" value="Hedgehog/Intein (Hint) domain"/>
    <property type="match status" value="1"/>
</dbReference>
<dbReference type="NCBIfam" id="TIGR01445">
    <property type="entry name" value="intein_Nterm"/>
    <property type="match status" value="1"/>
</dbReference>
<evidence type="ECO:0000313" key="4">
    <source>
        <dbReference type="Proteomes" id="UP000318478"/>
    </source>
</evidence>
<dbReference type="Proteomes" id="UP000318478">
    <property type="component" value="Unassembled WGS sequence"/>
</dbReference>
<organism evidence="3 4">
    <name type="scientific">Posidoniimonas polymericola</name>
    <dbReference type="NCBI Taxonomy" id="2528002"/>
    <lineage>
        <taxon>Bacteria</taxon>
        <taxon>Pseudomonadati</taxon>
        <taxon>Planctomycetota</taxon>
        <taxon>Planctomycetia</taxon>
        <taxon>Pirellulales</taxon>
        <taxon>Lacipirellulaceae</taxon>
        <taxon>Posidoniimonas</taxon>
    </lineage>
</organism>
<dbReference type="InterPro" id="IPR036844">
    <property type="entry name" value="Hint_dom_sf"/>
</dbReference>
<dbReference type="AlphaFoldDB" id="A0A5C5YQR9"/>
<sequence length="602" mass="64302">MRAGDSKTVSGSYDTASDTDKSKTTEEKHWSIDTDSFKNIEYKTGLDDEDNPFSYYESSDTLTVKTIGTPPNSGEKVTPYREVISGKTDHPNPTSIADNSHPYNTEGTYFEVDEVDPATVAKEPISWESITGGIENPGYFSQVGNILKAEVLFAIDTLSFGYAETSDDASAALDQAGIRDADLRALPEAAGRSFGAVAQGGAAGKLIGGAAKVVQRAPKAITSLVSNPAAQRAAGLAGEVLDKSDQAQSALDLARSAYQGDIAGVIESAADLATGRAADGPRSHADDVPNAEKLRRANDEINVIQPDGYCFTSDTPVATPKGLRPIGELRKGDFVLAFDHASGTWSPRRVEGVHDNVYEDSLVTVTTTGGDSFRATVHHPVWVLNGRELEARPTPAELNDREDQGQSLPGRWVNSHDLRPGDVLIDRHGQQQYVRRIEQEFVTNTPVFNLTVEQDHTYAVGNVGLLVHNSCADPQKASAEVVAPKASPELAREIADVEKPPLNDRRTVAITETREGVTLVSGGASDLSEAQKRLARERGLTPTNDLPRADAEITMLDHAGRNGLTPTNGVTTNDICPTCAGDIEGLGGVLTGPRSFSFPLDL</sequence>
<proteinExistence type="predicted"/>
<dbReference type="NCBIfam" id="TIGR01443">
    <property type="entry name" value="intein_Cterm"/>
    <property type="match status" value="1"/>
</dbReference>
<feature type="domain" description="Hint" evidence="2">
    <location>
        <begin position="308"/>
        <end position="428"/>
    </location>
</feature>
<dbReference type="GO" id="GO:0016539">
    <property type="term" value="P:intein-mediated protein splicing"/>
    <property type="evidence" value="ECO:0007669"/>
    <property type="project" value="InterPro"/>
</dbReference>
<evidence type="ECO:0000256" key="1">
    <source>
        <dbReference type="SAM" id="MobiDB-lite"/>
    </source>
</evidence>
<dbReference type="SUPFAM" id="SSF51294">
    <property type="entry name" value="Hedgehog/intein (Hint) domain"/>
    <property type="match status" value="1"/>
</dbReference>
<gene>
    <name evidence="3" type="ORF">Pla123a_19600</name>
</gene>
<dbReference type="PROSITE" id="PS50817">
    <property type="entry name" value="INTEIN_N_TER"/>
    <property type="match status" value="1"/>
</dbReference>
<reference evidence="3 4" key="1">
    <citation type="submission" date="2019-02" db="EMBL/GenBank/DDBJ databases">
        <title>Deep-cultivation of Planctomycetes and their phenomic and genomic characterization uncovers novel biology.</title>
        <authorList>
            <person name="Wiegand S."/>
            <person name="Jogler M."/>
            <person name="Boedeker C."/>
            <person name="Pinto D."/>
            <person name="Vollmers J."/>
            <person name="Rivas-Marin E."/>
            <person name="Kohn T."/>
            <person name="Peeters S.H."/>
            <person name="Heuer A."/>
            <person name="Rast P."/>
            <person name="Oberbeckmann S."/>
            <person name="Bunk B."/>
            <person name="Jeske O."/>
            <person name="Meyerdierks A."/>
            <person name="Storesund J.E."/>
            <person name="Kallscheuer N."/>
            <person name="Luecker S."/>
            <person name="Lage O.M."/>
            <person name="Pohl T."/>
            <person name="Merkel B.J."/>
            <person name="Hornburger P."/>
            <person name="Mueller R.-W."/>
            <person name="Bruemmer F."/>
            <person name="Labrenz M."/>
            <person name="Spormann A.M."/>
            <person name="Op Den Camp H."/>
            <person name="Overmann J."/>
            <person name="Amann R."/>
            <person name="Jetten M.S.M."/>
            <person name="Mascher T."/>
            <person name="Medema M.H."/>
            <person name="Devos D.P."/>
            <person name="Kaster A.-K."/>
            <person name="Ovreas L."/>
            <person name="Rohde M."/>
            <person name="Galperin M.Y."/>
            <person name="Jogler C."/>
        </authorList>
    </citation>
    <scope>NUCLEOTIDE SEQUENCE [LARGE SCALE GENOMIC DNA]</scope>
    <source>
        <strain evidence="3 4">Pla123a</strain>
    </source>
</reference>
<dbReference type="CDD" id="cd00081">
    <property type="entry name" value="Hint"/>
    <property type="match status" value="1"/>
</dbReference>